<dbReference type="EMBL" id="FNOX01000009">
    <property type="protein sequence ID" value="SDZ37362.1"/>
    <property type="molecule type" value="Genomic_DNA"/>
</dbReference>
<protein>
    <submittedName>
        <fullName evidence="1">Uncharacterized protein</fullName>
    </submittedName>
</protein>
<proteinExistence type="predicted"/>
<sequence length="408" mass="45512">MAISLIRSLTASVVRNVSALKRDAKRLQKHSKLVFGTEYPLKVCQHAVSVSRGFRSLADVENLAQRLGLDKEAPFWTIVGRNDTHQDALNALYRLSLEYTENGPVVFLGEQTHSIVPALVLFIEQMSLRKLPGVILVETEASSIQDTLVLEAVEKLGYEEIFDGFRCLDLRDQNLPVSLSTEARCWVSAITDVLPKEVQKELLNTDWAMALEMSARESARSRNQIHQKIDFSTIPFYSVKEAAYQLVSSRSWPSWIGDDASQQARVIGECPPDLQKGSKESVLDLIRDLDNRSFELGISSEHESRWRPYVVLFSRHDPASEVLAGVVNSYFTWRPSRDERPPVLYVSDSTFPYAPGFLSFGGHTAVVNGLEKVPSGDGNGEFFGYKTALKVTGSPEGLQFMGKRVALA</sequence>
<dbReference type="RefSeq" id="WP_065929582.1">
    <property type="nucleotide sequence ID" value="NZ_FNOX01000009.1"/>
</dbReference>
<name>A0A1H3SHB7_9PSED</name>
<accession>A0A1H3SHB7</accession>
<dbReference type="Proteomes" id="UP000182902">
    <property type="component" value="Unassembled WGS sequence"/>
</dbReference>
<dbReference type="AlphaFoldDB" id="A0A1H3SHB7"/>
<evidence type="ECO:0000313" key="2">
    <source>
        <dbReference type="Proteomes" id="UP000182902"/>
    </source>
</evidence>
<gene>
    <name evidence="1" type="ORF">SAMN05216247_109191</name>
</gene>
<reference evidence="1 2" key="1">
    <citation type="submission" date="2016-10" db="EMBL/GenBank/DDBJ databases">
        <authorList>
            <person name="de Groot N.N."/>
        </authorList>
    </citation>
    <scope>NUCLEOTIDE SEQUENCE [LARGE SCALE GENOMIC DNA]</scope>
    <source>
        <strain evidence="1 2">ICMP 14252</strain>
    </source>
</reference>
<evidence type="ECO:0000313" key="1">
    <source>
        <dbReference type="EMBL" id="SDZ37362.1"/>
    </source>
</evidence>
<organism evidence="1 2">
    <name type="scientific">Pseudomonas salomonii</name>
    <dbReference type="NCBI Taxonomy" id="191391"/>
    <lineage>
        <taxon>Bacteria</taxon>
        <taxon>Pseudomonadati</taxon>
        <taxon>Pseudomonadota</taxon>
        <taxon>Gammaproteobacteria</taxon>
        <taxon>Pseudomonadales</taxon>
        <taxon>Pseudomonadaceae</taxon>
        <taxon>Pseudomonas</taxon>
    </lineage>
</organism>